<dbReference type="Proteomes" id="UP000245466">
    <property type="component" value="Unassembled WGS sequence"/>
</dbReference>
<evidence type="ECO:0000313" key="3">
    <source>
        <dbReference type="Proteomes" id="UP000245466"/>
    </source>
</evidence>
<protein>
    <submittedName>
        <fullName evidence="2">NADP-dependent 3-hydroxy acid dehydrogenase YdfG</fullName>
    </submittedName>
</protein>
<sequence length="276" mass="30730">MQTDLSGKTIIITGGSSGIGAAAARSLRQKGAQVVITGRSDETKKLAEEIGCDYYLVDYTRFAEVRSFADTLLVNYPRIDVLVNNVGGIIANRRLTEDGHETTLQVNHLSGFLLTLLLQERLETSKAIVINTSSVANTMGRIDFNDLENQKNYKSMAAYGAAKLMNILHAMEISTRFKGVWAASFHPGVVETSFAREGSGLIKWLYEGLLGRFFMISPEQGADTLLWLISTQPGKDWQDGEYYYKRRPGRRNNQVSPEVAAQLWEASVQLTKDRKQ</sequence>
<accession>A0A2U1B0Y3</accession>
<dbReference type="Gene3D" id="3.40.50.720">
    <property type="entry name" value="NAD(P)-binding Rossmann-like Domain"/>
    <property type="match status" value="1"/>
</dbReference>
<dbReference type="GO" id="GO:0016491">
    <property type="term" value="F:oxidoreductase activity"/>
    <property type="evidence" value="ECO:0007669"/>
    <property type="project" value="UniProtKB-KW"/>
</dbReference>
<dbReference type="PRINTS" id="PR00081">
    <property type="entry name" value="GDHRDH"/>
</dbReference>
<dbReference type="PANTHER" id="PTHR43157">
    <property type="entry name" value="PHOSPHATIDYLINOSITOL-GLYCAN BIOSYNTHESIS CLASS F PROTEIN-RELATED"/>
    <property type="match status" value="1"/>
</dbReference>
<dbReference type="SUPFAM" id="SSF51735">
    <property type="entry name" value="NAD(P)-binding Rossmann-fold domains"/>
    <property type="match status" value="1"/>
</dbReference>
<dbReference type="EMBL" id="QEKI01000003">
    <property type="protein sequence ID" value="PVY42346.1"/>
    <property type="molecule type" value="Genomic_DNA"/>
</dbReference>
<dbReference type="AlphaFoldDB" id="A0A2U1B0Y3"/>
<dbReference type="InterPro" id="IPR002347">
    <property type="entry name" value="SDR_fam"/>
</dbReference>
<evidence type="ECO:0000313" key="2">
    <source>
        <dbReference type="EMBL" id="PVY42346.1"/>
    </source>
</evidence>
<gene>
    <name evidence="2" type="ORF">C8E01_103212</name>
</gene>
<organism evidence="2 3">
    <name type="scientific">Pontibacter virosus</name>
    <dbReference type="NCBI Taxonomy" id="1765052"/>
    <lineage>
        <taxon>Bacteria</taxon>
        <taxon>Pseudomonadati</taxon>
        <taxon>Bacteroidota</taxon>
        <taxon>Cytophagia</taxon>
        <taxon>Cytophagales</taxon>
        <taxon>Hymenobacteraceae</taxon>
        <taxon>Pontibacter</taxon>
    </lineage>
</organism>
<comment type="caution">
    <text evidence="2">The sequence shown here is derived from an EMBL/GenBank/DDBJ whole genome shotgun (WGS) entry which is preliminary data.</text>
</comment>
<keyword evidence="3" id="KW-1185">Reference proteome</keyword>
<evidence type="ECO:0000256" key="1">
    <source>
        <dbReference type="ARBA" id="ARBA00023002"/>
    </source>
</evidence>
<dbReference type="RefSeq" id="WP_116542511.1">
    <property type="nucleotide sequence ID" value="NZ_QEKI01000003.1"/>
</dbReference>
<dbReference type="PANTHER" id="PTHR43157:SF31">
    <property type="entry name" value="PHOSPHATIDYLINOSITOL-GLYCAN BIOSYNTHESIS CLASS F PROTEIN"/>
    <property type="match status" value="1"/>
</dbReference>
<name>A0A2U1B0Y3_9BACT</name>
<proteinExistence type="predicted"/>
<dbReference type="OrthoDB" id="597510at2"/>
<dbReference type="InterPro" id="IPR036291">
    <property type="entry name" value="NAD(P)-bd_dom_sf"/>
</dbReference>
<reference evidence="2 3" key="1">
    <citation type="submission" date="2018-04" db="EMBL/GenBank/DDBJ databases">
        <title>Genomic Encyclopedia of Type Strains, Phase IV (KMG-IV): sequencing the most valuable type-strain genomes for metagenomic binning, comparative biology and taxonomic classification.</title>
        <authorList>
            <person name="Goeker M."/>
        </authorList>
    </citation>
    <scope>NUCLEOTIDE SEQUENCE [LARGE SCALE GENOMIC DNA]</scope>
    <source>
        <strain evidence="2 3">DSM 100231</strain>
    </source>
</reference>
<keyword evidence="1" id="KW-0560">Oxidoreductase</keyword>
<dbReference type="Pfam" id="PF00106">
    <property type="entry name" value="adh_short"/>
    <property type="match status" value="1"/>
</dbReference>